<dbReference type="Proteomes" id="UP001433508">
    <property type="component" value="Unassembled WGS sequence"/>
</dbReference>
<keyword evidence="2" id="KW-1185">Reference proteome</keyword>
<accession>A0ACC3T9R4</accession>
<dbReference type="EMBL" id="MU971341">
    <property type="protein sequence ID" value="KAK9240164.1"/>
    <property type="molecule type" value="Genomic_DNA"/>
</dbReference>
<reference evidence="2" key="1">
    <citation type="journal article" date="2024" name="Front. Bioeng. Biotechnol.">
        <title>Genome-scale model development and genomic sequencing of the oleaginous clade Lipomyces.</title>
        <authorList>
            <person name="Czajka J.J."/>
            <person name="Han Y."/>
            <person name="Kim J."/>
            <person name="Mondo S.J."/>
            <person name="Hofstad B.A."/>
            <person name="Robles A."/>
            <person name="Haridas S."/>
            <person name="Riley R."/>
            <person name="LaButti K."/>
            <person name="Pangilinan J."/>
            <person name="Andreopoulos W."/>
            <person name="Lipzen A."/>
            <person name="Yan J."/>
            <person name="Wang M."/>
            <person name="Ng V."/>
            <person name="Grigoriev I.V."/>
            <person name="Spatafora J.W."/>
            <person name="Magnuson J.K."/>
            <person name="Baker S.E."/>
            <person name="Pomraning K.R."/>
        </authorList>
    </citation>
    <scope>NUCLEOTIDE SEQUENCE [LARGE SCALE GENOMIC DNA]</scope>
    <source>
        <strain evidence="2">CBS 7786</strain>
    </source>
</reference>
<comment type="caution">
    <text evidence="1">The sequence shown here is derived from an EMBL/GenBank/DDBJ whole genome shotgun (WGS) entry which is preliminary data.</text>
</comment>
<proteinExistence type="predicted"/>
<sequence>MNFSTRQQQQQLPKQTYGRRTHRSRHWQGLTDTDLWTRTSPVKRVSSILPMFSPKSQHSTEDATVPNGGRRFSTASDGTTQSRATVAESPVKYKEELSENTVFQEDKENNDIKISRRSSLSKMKSALAAATVQLSPRRPLVGKSVNLNHATPNVNASRPPESYSIRSEPLVLELPETISDLSDLSACLDVISSTDFAKPVASLQSSSPAQVARDEELDRSPVSSPPGPLPSSTPISLDTPEDNVQDNASWRTISAIAIPKRQSSLAHLDSNLSSPVAIERARSSNSPSPKKDVNKLPRKLPTPLSSPNSVSPIHKGALLPSSPLRNVTNVSDLDAVVEVPISDLDDLLNCCTDREVQNFSEFIASFKDSWNLHKLGEASYSEVFSAVHNKSGASHVLKIMPFGEPDAEIEQATVDDITNELKISKTLMEYDGFVKVISAHVVKGTYSDILLLLWDEFDAAKGSENVRPDFYEDDQHYCIIILNNAGTDLEHFQVKSWIEAAAIFWTVARSIANAEKFVNFEHRDLHWGNIVLHRPETVTDMMANLSLGDQGSDVNVKATIIDYTLSRAKCNNELVYTNMDDPAIYTGKGDYQFDIYRFIRKLFSASDDAVCNEPAAEALDHTKARRRSIKSAPHETAKYNWAEYCPKTNVLWLHYLAERLMNHKQLIAPRLGRQSGRNVSPRESVSQSDIDAYQSLEAVFKLIDPRKKRYTGKKGRPPHDILCAQDLITWSHDEGYYV</sequence>
<evidence type="ECO:0000313" key="2">
    <source>
        <dbReference type="Proteomes" id="UP001433508"/>
    </source>
</evidence>
<organism evidence="1 2">
    <name type="scientific">Lipomyces kononenkoae</name>
    <name type="common">Yeast</name>
    <dbReference type="NCBI Taxonomy" id="34357"/>
    <lineage>
        <taxon>Eukaryota</taxon>
        <taxon>Fungi</taxon>
        <taxon>Dikarya</taxon>
        <taxon>Ascomycota</taxon>
        <taxon>Saccharomycotina</taxon>
        <taxon>Lipomycetes</taxon>
        <taxon>Lipomycetales</taxon>
        <taxon>Lipomycetaceae</taxon>
        <taxon>Lipomyces</taxon>
    </lineage>
</organism>
<gene>
    <name evidence="1" type="ORF">V1525DRAFT_354483</name>
</gene>
<protein>
    <submittedName>
        <fullName evidence="1">Uncharacterized protein</fullName>
    </submittedName>
</protein>
<name>A0ACC3T9R4_LIPKO</name>
<evidence type="ECO:0000313" key="1">
    <source>
        <dbReference type="EMBL" id="KAK9240164.1"/>
    </source>
</evidence>